<dbReference type="EMBL" id="AP023354">
    <property type="protein sequence ID" value="BCJ28126.1"/>
    <property type="molecule type" value="Genomic_DNA"/>
</dbReference>
<evidence type="ECO:0000256" key="1">
    <source>
        <dbReference type="SAM" id="SignalP"/>
    </source>
</evidence>
<evidence type="ECO:0000313" key="3">
    <source>
        <dbReference type="Proteomes" id="UP000680750"/>
    </source>
</evidence>
<accession>A0A810L0X5</accession>
<evidence type="ECO:0000313" key="2">
    <source>
        <dbReference type="EMBL" id="BCJ28126.1"/>
    </source>
</evidence>
<dbReference type="Proteomes" id="UP000680750">
    <property type="component" value="Chromosome"/>
</dbReference>
<organism evidence="2 3">
    <name type="scientific">Actinocatenispora sera</name>
    <dbReference type="NCBI Taxonomy" id="390989"/>
    <lineage>
        <taxon>Bacteria</taxon>
        <taxon>Bacillati</taxon>
        <taxon>Actinomycetota</taxon>
        <taxon>Actinomycetes</taxon>
        <taxon>Micromonosporales</taxon>
        <taxon>Micromonosporaceae</taxon>
        <taxon>Actinocatenispora</taxon>
    </lineage>
</organism>
<feature type="signal peptide" evidence="1">
    <location>
        <begin position="1"/>
        <end position="37"/>
    </location>
</feature>
<dbReference type="PROSITE" id="PS51257">
    <property type="entry name" value="PROKAR_LIPOPROTEIN"/>
    <property type="match status" value="1"/>
</dbReference>
<keyword evidence="1" id="KW-0732">Signal</keyword>
<dbReference type="AlphaFoldDB" id="A0A810L0X5"/>
<dbReference type="KEGG" id="aser:Asera_22340"/>
<keyword evidence="3" id="KW-1185">Reference proteome</keyword>
<proteinExistence type="predicted"/>
<protein>
    <submittedName>
        <fullName evidence="2">Uncharacterized protein</fullName>
    </submittedName>
</protein>
<sequence length="87" mass="8851">MKLSELDAWIALRCAVSALLAVLMACARLGITGPACADAANPAPMPPATSTAAPAAARVFLTLSLPDFEGYVTVVTEGGYNRAFAPA</sequence>
<gene>
    <name evidence="2" type="ORF">Asera_22340</name>
</gene>
<name>A0A810L0X5_9ACTN</name>
<feature type="chain" id="PRO_5032306585" evidence="1">
    <location>
        <begin position="38"/>
        <end position="87"/>
    </location>
</feature>
<reference evidence="2" key="1">
    <citation type="submission" date="2020-08" db="EMBL/GenBank/DDBJ databases">
        <title>Whole genome shotgun sequence of Actinocatenispora sera NBRC 101916.</title>
        <authorList>
            <person name="Komaki H."/>
            <person name="Tamura T."/>
        </authorList>
    </citation>
    <scope>NUCLEOTIDE SEQUENCE</scope>
    <source>
        <strain evidence="2">NBRC 101916</strain>
    </source>
</reference>